<dbReference type="Proteomes" id="UP000271573">
    <property type="component" value="Chromosome"/>
</dbReference>
<dbReference type="KEGG" id="nbe:Back2_29120"/>
<dbReference type="PANTHER" id="PTHR21660">
    <property type="entry name" value="THIOESTERASE SUPERFAMILY MEMBER-RELATED"/>
    <property type="match status" value="1"/>
</dbReference>
<dbReference type="PANTHER" id="PTHR21660:SF1">
    <property type="entry name" value="ACYL-COENZYME A THIOESTERASE 13"/>
    <property type="match status" value="1"/>
</dbReference>
<dbReference type="InterPro" id="IPR006683">
    <property type="entry name" value="Thioestr_dom"/>
</dbReference>
<proteinExistence type="inferred from homology"/>
<dbReference type="EMBL" id="AP019307">
    <property type="protein sequence ID" value="BBH18625.1"/>
    <property type="molecule type" value="Genomic_DNA"/>
</dbReference>
<protein>
    <recommendedName>
        <fullName evidence="3">Thioesterase domain-containing protein</fullName>
    </recommendedName>
</protein>
<dbReference type="SUPFAM" id="SSF54637">
    <property type="entry name" value="Thioesterase/thiol ester dehydrase-isomerase"/>
    <property type="match status" value="1"/>
</dbReference>
<dbReference type="RefSeq" id="WP_197715212.1">
    <property type="nucleotide sequence ID" value="NZ_AP019307.1"/>
</dbReference>
<dbReference type="GO" id="GO:0047617">
    <property type="term" value="F:fatty acyl-CoA hydrolase activity"/>
    <property type="evidence" value="ECO:0007669"/>
    <property type="project" value="InterPro"/>
</dbReference>
<evidence type="ECO:0000313" key="5">
    <source>
        <dbReference type="Proteomes" id="UP000271573"/>
    </source>
</evidence>
<gene>
    <name evidence="4" type="ORF">Back2_29120</name>
</gene>
<dbReference type="AlphaFoldDB" id="A0A3G9IRN3"/>
<feature type="domain" description="Thioesterase" evidence="3">
    <location>
        <begin position="55"/>
        <end position="132"/>
    </location>
</feature>
<evidence type="ECO:0000313" key="4">
    <source>
        <dbReference type="EMBL" id="BBH18625.1"/>
    </source>
</evidence>
<dbReference type="InterPro" id="IPR003736">
    <property type="entry name" value="PAAI_dom"/>
</dbReference>
<evidence type="ECO:0000256" key="2">
    <source>
        <dbReference type="ARBA" id="ARBA00022801"/>
    </source>
</evidence>
<dbReference type="Gene3D" id="3.10.129.10">
    <property type="entry name" value="Hotdog Thioesterase"/>
    <property type="match status" value="1"/>
</dbReference>
<dbReference type="NCBIfam" id="TIGR00369">
    <property type="entry name" value="unchar_dom_1"/>
    <property type="match status" value="1"/>
</dbReference>
<evidence type="ECO:0000256" key="1">
    <source>
        <dbReference type="ARBA" id="ARBA00008324"/>
    </source>
</evidence>
<name>A0A3G9IRN3_9ACTN</name>
<organism evidence="4 5">
    <name type="scientific">Nocardioides baekrokdamisoli</name>
    <dbReference type="NCBI Taxonomy" id="1804624"/>
    <lineage>
        <taxon>Bacteria</taxon>
        <taxon>Bacillati</taxon>
        <taxon>Actinomycetota</taxon>
        <taxon>Actinomycetes</taxon>
        <taxon>Propionibacteriales</taxon>
        <taxon>Nocardioidaceae</taxon>
        <taxon>Nocardioides</taxon>
    </lineage>
</organism>
<keyword evidence="2" id="KW-0378">Hydrolase</keyword>
<accession>A0A3G9IRN3</accession>
<dbReference type="InterPro" id="IPR039298">
    <property type="entry name" value="ACOT13"/>
</dbReference>
<comment type="similarity">
    <text evidence="1">Belongs to the thioesterase PaaI family.</text>
</comment>
<dbReference type="Pfam" id="PF03061">
    <property type="entry name" value="4HBT"/>
    <property type="match status" value="1"/>
</dbReference>
<keyword evidence="5" id="KW-1185">Reference proteome</keyword>
<evidence type="ECO:0000259" key="3">
    <source>
        <dbReference type="Pfam" id="PF03061"/>
    </source>
</evidence>
<sequence length="159" mass="17342">MVDQLRPNPAYIEAVLADAALSPYRTWMGLGITELECDRALVVLDIEDHHLQLRGTVAGGVMASLIDTATFWSAFVRAPADAGVANVDLRVNYLEAVPKGARRLIAEGRCLRPGRRLSYAEAYVRDERGHVVAHGMSSVLTLAGKGLAIDLPKYLEENE</sequence>
<dbReference type="CDD" id="cd03443">
    <property type="entry name" value="PaaI_thioesterase"/>
    <property type="match status" value="1"/>
</dbReference>
<reference evidence="4 5" key="1">
    <citation type="submission" date="2018-11" db="EMBL/GenBank/DDBJ databases">
        <title>Complete genome sequence of Nocardioides baekrokdamisoli strain KCTC 39748.</title>
        <authorList>
            <person name="Kang S.W."/>
            <person name="Lee K.C."/>
            <person name="Kim K.K."/>
            <person name="Kim J.S."/>
            <person name="Kim D.S."/>
            <person name="Ko S.H."/>
            <person name="Yang S.H."/>
            <person name="Shin Y.K."/>
            <person name="Lee J.S."/>
        </authorList>
    </citation>
    <scope>NUCLEOTIDE SEQUENCE [LARGE SCALE GENOMIC DNA]</scope>
    <source>
        <strain evidence="4 5">KCTC 39748</strain>
    </source>
</reference>
<dbReference type="InterPro" id="IPR029069">
    <property type="entry name" value="HotDog_dom_sf"/>
</dbReference>